<feature type="domain" description="D-isomer specific 2-hydroxyacid dehydrogenase NAD-binding" evidence="6">
    <location>
        <begin position="544"/>
        <end position="730"/>
    </location>
</feature>
<dbReference type="PROSITE" id="PS00670">
    <property type="entry name" value="D_2_HYDROXYACID_DH_2"/>
    <property type="match status" value="1"/>
</dbReference>
<evidence type="ECO:0000256" key="4">
    <source>
        <dbReference type="SAM" id="MobiDB-lite"/>
    </source>
</evidence>
<accession>A0A9W6WNQ5</accession>
<keyword evidence="2" id="KW-0560">Oxidoreductase</keyword>
<dbReference type="PROSITE" id="PS00065">
    <property type="entry name" value="D_2_HYDROXYACID_DH_1"/>
    <property type="match status" value="2"/>
</dbReference>
<dbReference type="OrthoDB" id="298012at2759"/>
<dbReference type="InterPro" id="IPR006140">
    <property type="entry name" value="D-isomer_DH_NAD-bd"/>
</dbReference>
<dbReference type="EMBL" id="BSXW01000026">
    <property type="protein sequence ID" value="GMF09978.1"/>
    <property type="molecule type" value="Genomic_DNA"/>
</dbReference>
<dbReference type="PROSITE" id="PS00671">
    <property type="entry name" value="D_2_HYDROXYACID_DH_3"/>
    <property type="match status" value="2"/>
</dbReference>
<reference evidence="7" key="1">
    <citation type="submission" date="2023-04" db="EMBL/GenBank/DDBJ databases">
        <title>Phytophthora lilii NBRC 32176.</title>
        <authorList>
            <person name="Ichikawa N."/>
            <person name="Sato H."/>
            <person name="Tonouchi N."/>
        </authorList>
    </citation>
    <scope>NUCLEOTIDE SEQUENCE</scope>
    <source>
        <strain evidence="7">NBRC 32176</strain>
    </source>
</reference>
<dbReference type="GO" id="GO:0016616">
    <property type="term" value="F:oxidoreductase activity, acting on the CH-OH group of donors, NAD or NADP as acceptor"/>
    <property type="evidence" value="ECO:0007669"/>
    <property type="project" value="InterPro"/>
</dbReference>
<comment type="caution">
    <text evidence="7">The sequence shown here is derived from an EMBL/GenBank/DDBJ whole genome shotgun (WGS) entry which is preliminary data.</text>
</comment>
<dbReference type="InterPro" id="IPR029753">
    <property type="entry name" value="D-isomer_DH_CS"/>
</dbReference>
<organism evidence="7 8">
    <name type="scientific">Phytophthora lilii</name>
    <dbReference type="NCBI Taxonomy" id="2077276"/>
    <lineage>
        <taxon>Eukaryota</taxon>
        <taxon>Sar</taxon>
        <taxon>Stramenopiles</taxon>
        <taxon>Oomycota</taxon>
        <taxon>Peronosporomycetes</taxon>
        <taxon>Peronosporales</taxon>
        <taxon>Peronosporaceae</taxon>
        <taxon>Phytophthora</taxon>
    </lineage>
</organism>
<dbReference type="Proteomes" id="UP001165083">
    <property type="component" value="Unassembled WGS sequence"/>
</dbReference>
<proteinExistence type="inferred from homology"/>
<dbReference type="Pfam" id="PF02826">
    <property type="entry name" value="2-Hacid_dh_C"/>
    <property type="match status" value="2"/>
</dbReference>
<dbReference type="InterPro" id="IPR036291">
    <property type="entry name" value="NAD(P)-bd_dom_sf"/>
</dbReference>
<feature type="domain" description="D-isomer specific 2-hydroxyacid dehydrogenase catalytic" evidence="5">
    <location>
        <begin position="434"/>
        <end position="761"/>
    </location>
</feature>
<evidence type="ECO:0000313" key="8">
    <source>
        <dbReference type="Proteomes" id="UP001165083"/>
    </source>
</evidence>
<evidence type="ECO:0000256" key="1">
    <source>
        <dbReference type="ARBA" id="ARBA00005854"/>
    </source>
</evidence>
<dbReference type="SUPFAM" id="SSF52283">
    <property type="entry name" value="Formate/glycerate dehydrogenase catalytic domain-like"/>
    <property type="match status" value="2"/>
</dbReference>
<dbReference type="Gene3D" id="3.40.50.720">
    <property type="entry name" value="NAD(P)-binding Rossmann-like Domain"/>
    <property type="match status" value="4"/>
</dbReference>
<gene>
    <name evidence="7" type="ORF">Plil01_000083300</name>
</gene>
<feature type="domain" description="D-isomer specific 2-hydroxyacid dehydrogenase catalytic" evidence="5">
    <location>
        <begin position="103"/>
        <end position="408"/>
    </location>
</feature>
<comment type="similarity">
    <text evidence="1">Belongs to the D-isomer specific 2-hydroxyacid dehydrogenase family.</text>
</comment>
<evidence type="ECO:0000256" key="3">
    <source>
        <dbReference type="ARBA" id="ARBA00023027"/>
    </source>
</evidence>
<evidence type="ECO:0000259" key="5">
    <source>
        <dbReference type="Pfam" id="PF00389"/>
    </source>
</evidence>
<dbReference type="GO" id="GO:0051287">
    <property type="term" value="F:NAD binding"/>
    <property type="evidence" value="ECO:0007669"/>
    <property type="project" value="InterPro"/>
</dbReference>
<feature type="domain" description="D-isomer specific 2-hydroxyacid dehydrogenase NAD-binding" evidence="6">
    <location>
        <begin position="190"/>
        <end position="376"/>
    </location>
</feature>
<sequence length="762" mass="82928">MAAFMAASISVRPTTVAAAMQLQEPYNYTFAARLPVPSATTAWMPFVSRNAASCRDVVKQRATSSNSKLRSQTCAAPASPRNRGKSPIRAAVGKPSRGRRDPHRELKFFTPRLDATSAKLAEGCEGVCIFVNDVADEAALRVLAAGGTKVMFLRCAGFDMIDLKVAKELGMPVIRVPAYSPYAVAEHAATLMMTLNRKIHRSYNRTREQNFRLAGLLGFDVHGKTIGVVGTGKIGALFARIAAGFGCKVLGYDVVQNPEALSYGVEYVSQDEIWARSDIISLHCPLFPSTKHTINAESISKMKQGVMLINTSRGGLIDTKALVDGLKSGKISAVGLDVFEGEGEYFYSDRSGAIIADETLARLFTFPNVIITGHQAFFTKEALDNIGHTTMTNIKAYVAKEELVNEVNPENQTSNYSNYTTNMAGAQNSIKIAFFSTHSYDIESMERIAKEDGVTPKHQIEFFTPRLDANSAKLAEGCEGVCIFVNDVADEAALRVLHAGGSRVIFLRCAGFDMIDLKVAKELGMPVVRVPAYSPNAVAEHAASLMMALNRKIHRSYNRTREQNFRLAGLLGFDIYSKTIGVVGTGKIGAVFARIAMGFGAKVLAYDVVQNPEALSYGVEYVSLDEIWARSDIISLHVPLFPSTKHVINAESIAKMKQGVMLINTSRGGLIDTKALVEGIEAEKIGSAGLDVFEGEKDYFYSDHSGTIIADDVLARLFTFPNVIITGHQAFFTKEALDNIAHTTMTNIKAYVGKETLVNEVK</sequence>
<keyword evidence="3" id="KW-0520">NAD</keyword>
<dbReference type="InterPro" id="IPR029752">
    <property type="entry name" value="D-isomer_DH_CS1"/>
</dbReference>
<dbReference type="PANTHER" id="PTHR43026">
    <property type="entry name" value="2-HYDROXYACID DEHYDROGENASE HOMOLOG 1-RELATED"/>
    <property type="match status" value="1"/>
</dbReference>
<dbReference type="PANTHER" id="PTHR43026:SF1">
    <property type="entry name" value="2-HYDROXYACID DEHYDROGENASE HOMOLOG 1-RELATED"/>
    <property type="match status" value="1"/>
</dbReference>
<feature type="region of interest" description="Disordered" evidence="4">
    <location>
        <begin position="63"/>
        <end position="102"/>
    </location>
</feature>
<dbReference type="InterPro" id="IPR006139">
    <property type="entry name" value="D-isomer_2_OHA_DH_cat_dom"/>
</dbReference>
<name>A0A9W6WNQ5_9STRA</name>
<feature type="compositionally biased region" description="Polar residues" evidence="4">
    <location>
        <begin position="63"/>
        <end position="74"/>
    </location>
</feature>
<protein>
    <submittedName>
        <fullName evidence="7">Unnamed protein product</fullName>
    </submittedName>
</protein>
<evidence type="ECO:0000259" key="6">
    <source>
        <dbReference type="Pfam" id="PF02826"/>
    </source>
</evidence>
<keyword evidence="8" id="KW-1185">Reference proteome</keyword>
<dbReference type="AlphaFoldDB" id="A0A9W6WNQ5"/>
<dbReference type="InterPro" id="IPR058205">
    <property type="entry name" value="D-LDH-like"/>
</dbReference>
<dbReference type="Pfam" id="PF00389">
    <property type="entry name" value="2-Hacid_dh"/>
    <property type="match status" value="2"/>
</dbReference>
<evidence type="ECO:0000313" key="7">
    <source>
        <dbReference type="EMBL" id="GMF09978.1"/>
    </source>
</evidence>
<evidence type="ECO:0000256" key="2">
    <source>
        <dbReference type="ARBA" id="ARBA00023002"/>
    </source>
</evidence>
<dbReference type="SUPFAM" id="SSF51735">
    <property type="entry name" value="NAD(P)-binding Rossmann-fold domains"/>
    <property type="match status" value="2"/>
</dbReference>
<dbReference type="CDD" id="cd12183">
    <property type="entry name" value="LDH_like_2"/>
    <property type="match status" value="2"/>
</dbReference>